<feature type="region of interest" description="Disordered" evidence="1">
    <location>
        <begin position="1"/>
        <end position="137"/>
    </location>
</feature>
<proteinExistence type="predicted"/>
<evidence type="ECO:0000313" key="3">
    <source>
        <dbReference type="Proteomes" id="UP000736672"/>
    </source>
</evidence>
<dbReference type="Proteomes" id="UP000736672">
    <property type="component" value="Unassembled WGS sequence"/>
</dbReference>
<evidence type="ECO:0000313" key="2">
    <source>
        <dbReference type="EMBL" id="KAH7275297.1"/>
    </source>
</evidence>
<dbReference type="EMBL" id="JAGTJS010000001">
    <property type="protein sequence ID" value="KAH7275297.1"/>
    <property type="molecule type" value="Genomic_DNA"/>
</dbReference>
<feature type="compositionally biased region" description="Basic and acidic residues" evidence="1">
    <location>
        <begin position="166"/>
        <end position="176"/>
    </location>
</feature>
<organism evidence="2 3">
    <name type="scientific">Fusarium solani</name>
    <name type="common">Filamentous fungus</name>
    <dbReference type="NCBI Taxonomy" id="169388"/>
    <lineage>
        <taxon>Eukaryota</taxon>
        <taxon>Fungi</taxon>
        <taxon>Dikarya</taxon>
        <taxon>Ascomycota</taxon>
        <taxon>Pezizomycotina</taxon>
        <taxon>Sordariomycetes</taxon>
        <taxon>Hypocreomycetidae</taxon>
        <taxon>Hypocreales</taxon>
        <taxon>Nectriaceae</taxon>
        <taxon>Fusarium</taxon>
        <taxon>Fusarium solani species complex</taxon>
    </lineage>
</organism>
<evidence type="ECO:0000256" key="1">
    <source>
        <dbReference type="SAM" id="MobiDB-lite"/>
    </source>
</evidence>
<sequence>MRQIAALRYAPRRPAQSTRAAWSRLEEDAERSRRMSVASGHAAAPLIPLRHASLQRDHDRVRYSSSQTEVRRAASSCGSAASACISTQSGGLPPSRAASDAGTDGPQPGRPRKGNTPCVGPQSPVDSDQRVPSGASLSSTLWKRRSLGAETLRGLFPLMADFSTTRDHEASSRPAREGGVPAVPAVPTTRAKGKKDASRWGWGAWF</sequence>
<dbReference type="OrthoDB" id="5213862at2759"/>
<feature type="compositionally biased region" description="Basic and acidic residues" evidence="1">
    <location>
        <begin position="24"/>
        <end position="33"/>
    </location>
</feature>
<feature type="region of interest" description="Disordered" evidence="1">
    <location>
        <begin position="166"/>
        <end position="206"/>
    </location>
</feature>
<reference evidence="2" key="1">
    <citation type="journal article" date="2021" name="Nat. Commun.">
        <title>Genetic determinants of endophytism in the Arabidopsis root mycobiome.</title>
        <authorList>
            <person name="Mesny F."/>
            <person name="Miyauchi S."/>
            <person name="Thiergart T."/>
            <person name="Pickel B."/>
            <person name="Atanasova L."/>
            <person name="Karlsson M."/>
            <person name="Huettel B."/>
            <person name="Barry K.W."/>
            <person name="Haridas S."/>
            <person name="Chen C."/>
            <person name="Bauer D."/>
            <person name="Andreopoulos W."/>
            <person name="Pangilinan J."/>
            <person name="LaButti K."/>
            <person name="Riley R."/>
            <person name="Lipzen A."/>
            <person name="Clum A."/>
            <person name="Drula E."/>
            <person name="Henrissat B."/>
            <person name="Kohler A."/>
            <person name="Grigoriev I.V."/>
            <person name="Martin F.M."/>
            <person name="Hacquard S."/>
        </authorList>
    </citation>
    <scope>NUCLEOTIDE SEQUENCE</scope>
    <source>
        <strain evidence="2">FSSC 5 MPI-SDFR-AT-0091</strain>
    </source>
</reference>
<gene>
    <name evidence="2" type="ORF">B0J15DRAFT_10472</name>
</gene>
<dbReference type="AlphaFoldDB" id="A0A9P9L6V4"/>
<feature type="compositionally biased region" description="Low complexity" evidence="1">
    <location>
        <begin position="73"/>
        <end position="86"/>
    </location>
</feature>
<comment type="caution">
    <text evidence="2">The sequence shown here is derived from an EMBL/GenBank/DDBJ whole genome shotgun (WGS) entry which is preliminary data.</text>
</comment>
<accession>A0A9P9L6V4</accession>
<keyword evidence="3" id="KW-1185">Reference proteome</keyword>
<protein>
    <submittedName>
        <fullName evidence="2">Uncharacterized protein</fullName>
    </submittedName>
</protein>
<name>A0A9P9L6V4_FUSSL</name>